<dbReference type="GO" id="GO:0017168">
    <property type="term" value="F:5-oxoprolinase (ATP-hydrolyzing) activity"/>
    <property type="evidence" value="ECO:0007669"/>
    <property type="project" value="UniProtKB-EC"/>
</dbReference>
<dbReference type="PANTHER" id="PTHR34698">
    <property type="entry name" value="5-OXOPROLINASE SUBUNIT B"/>
    <property type="match status" value="1"/>
</dbReference>
<dbReference type="InterPro" id="IPR003833">
    <property type="entry name" value="CT_C_D"/>
</dbReference>
<proteinExistence type="predicted"/>
<dbReference type="InterPro" id="IPR029000">
    <property type="entry name" value="Cyclophilin-like_dom_sf"/>
</dbReference>
<dbReference type="SUPFAM" id="SSF160467">
    <property type="entry name" value="PH0987 N-terminal domain-like"/>
    <property type="match status" value="1"/>
</dbReference>
<sequence length="238" mass="26232">MVDYQLFDYGDQAIVIELGKVIDPEINRRVQLLGQLIMKAKIPAIETIIPAYATLTVTFNGQITNGKMLRQRLVPIIESSLSGDLPVAKTWLIPVAYGGEYGPDLRDVADYGGITPTEVIRLHTAQKYLIYFLGFLPGFAYMGTVPDQIAMPRLASPRLKIPAGSIGIAGQQTGFYPVTSPGGWRIIGQTPLKLYQPENPVSFYQAGDQIQFEAVTPAEFKAIQLTVQAKTYQPREAE</sequence>
<dbReference type="Gene3D" id="3.30.1360.40">
    <property type="match status" value="1"/>
</dbReference>
<dbReference type="NCBIfam" id="TIGR00370">
    <property type="entry name" value="5-oxoprolinase subunit PxpB"/>
    <property type="match status" value="1"/>
</dbReference>
<evidence type="ECO:0000256" key="2">
    <source>
        <dbReference type="ARBA" id="ARBA00022801"/>
    </source>
</evidence>
<evidence type="ECO:0000256" key="1">
    <source>
        <dbReference type="ARBA" id="ARBA00022741"/>
    </source>
</evidence>
<keyword evidence="2 5" id="KW-0378">Hydrolase</keyword>
<keyword evidence="1" id="KW-0547">Nucleotide-binding</keyword>
<dbReference type="EMBL" id="JACJJQ010000029">
    <property type="protein sequence ID" value="MBM6754433.1"/>
    <property type="molecule type" value="Genomic_DNA"/>
</dbReference>
<keyword evidence="6" id="KW-1185">Reference proteome</keyword>
<evidence type="ECO:0000259" key="4">
    <source>
        <dbReference type="SMART" id="SM00796"/>
    </source>
</evidence>
<dbReference type="InterPro" id="IPR010016">
    <property type="entry name" value="PxpB"/>
</dbReference>
<dbReference type="Proteomes" id="UP000776629">
    <property type="component" value="Unassembled WGS sequence"/>
</dbReference>
<name>A0ABS2EPJ8_9LACO</name>
<comment type="caution">
    <text evidence="5">The sequence shown here is derived from an EMBL/GenBank/DDBJ whole genome shotgun (WGS) entry which is preliminary data.</text>
</comment>
<evidence type="ECO:0000256" key="3">
    <source>
        <dbReference type="ARBA" id="ARBA00022840"/>
    </source>
</evidence>
<gene>
    <name evidence="5" type="primary">pxpB</name>
    <name evidence="5" type="ORF">H5993_06655</name>
</gene>
<keyword evidence="3" id="KW-0067">ATP-binding</keyword>
<protein>
    <submittedName>
        <fullName evidence="5">5-oxoprolinase subunit PxpB</fullName>
        <ecNumber evidence="5">3.5.2.9</ecNumber>
    </submittedName>
</protein>
<accession>A0ABS2EPJ8</accession>
<feature type="domain" description="Carboxyltransferase" evidence="4">
    <location>
        <begin position="4"/>
        <end position="204"/>
    </location>
</feature>
<dbReference type="EC" id="3.5.2.9" evidence="5"/>
<dbReference type="SUPFAM" id="SSF50891">
    <property type="entry name" value="Cyclophilin-like"/>
    <property type="match status" value="1"/>
</dbReference>
<evidence type="ECO:0000313" key="6">
    <source>
        <dbReference type="Proteomes" id="UP000776629"/>
    </source>
</evidence>
<dbReference type="Pfam" id="PF02682">
    <property type="entry name" value="CT_C_D"/>
    <property type="match status" value="1"/>
</dbReference>
<dbReference type="PANTHER" id="PTHR34698:SF2">
    <property type="entry name" value="5-OXOPROLINASE SUBUNIT B"/>
    <property type="match status" value="1"/>
</dbReference>
<reference evidence="5 6" key="1">
    <citation type="journal article" date="2021" name="Sci. Rep.">
        <title>The distribution of antibiotic resistance genes in chicken gut microbiota commensals.</title>
        <authorList>
            <person name="Juricova H."/>
            <person name="Matiasovicova J."/>
            <person name="Kubasova T."/>
            <person name="Cejkova D."/>
            <person name="Rychlik I."/>
        </authorList>
    </citation>
    <scope>NUCLEOTIDE SEQUENCE [LARGE SCALE GENOMIC DNA]</scope>
    <source>
        <strain evidence="5 6">An810</strain>
    </source>
</reference>
<organism evidence="5 6">
    <name type="scientific">Limosilactobacillus alvi</name>
    <dbReference type="NCBI Taxonomy" id="990412"/>
    <lineage>
        <taxon>Bacteria</taxon>
        <taxon>Bacillati</taxon>
        <taxon>Bacillota</taxon>
        <taxon>Bacilli</taxon>
        <taxon>Lactobacillales</taxon>
        <taxon>Lactobacillaceae</taxon>
        <taxon>Limosilactobacillus</taxon>
    </lineage>
</organism>
<evidence type="ECO:0000313" key="5">
    <source>
        <dbReference type="EMBL" id="MBM6754433.1"/>
    </source>
</evidence>
<dbReference type="Gene3D" id="2.40.100.10">
    <property type="entry name" value="Cyclophilin-like"/>
    <property type="match status" value="1"/>
</dbReference>
<dbReference type="SMART" id="SM00796">
    <property type="entry name" value="AHS1"/>
    <property type="match status" value="1"/>
</dbReference>